<evidence type="ECO:0000256" key="1">
    <source>
        <dbReference type="SAM" id="SignalP"/>
    </source>
</evidence>
<name>A0A5E4PV82_9NEOP</name>
<feature type="chain" id="PRO_5022824195" evidence="1">
    <location>
        <begin position="21"/>
        <end position="66"/>
    </location>
</feature>
<dbReference type="EMBL" id="FZQP02000670">
    <property type="protein sequence ID" value="VVC89926.1"/>
    <property type="molecule type" value="Genomic_DNA"/>
</dbReference>
<keyword evidence="1" id="KW-0732">Signal</keyword>
<feature type="signal peptide" evidence="1">
    <location>
        <begin position="1"/>
        <end position="20"/>
    </location>
</feature>
<accession>A0A5E4PV82</accession>
<evidence type="ECO:0000313" key="2">
    <source>
        <dbReference type="EMBL" id="VVC89926.1"/>
    </source>
</evidence>
<dbReference type="AlphaFoldDB" id="A0A5E4PV82"/>
<keyword evidence="3" id="KW-1185">Reference proteome</keyword>
<gene>
    <name evidence="2" type="ORF">LSINAPIS_LOCUS2953</name>
</gene>
<reference evidence="2 3" key="1">
    <citation type="submission" date="2017-07" db="EMBL/GenBank/DDBJ databases">
        <authorList>
            <person name="Talla V."/>
            <person name="Backstrom N."/>
        </authorList>
    </citation>
    <scope>NUCLEOTIDE SEQUENCE [LARGE SCALE GENOMIC DNA]</scope>
</reference>
<proteinExistence type="predicted"/>
<sequence length="66" mass="7250">MFRKCLFLFAALLLVAAVAGKPQVLVDGYGYYAAAAPAYVASAYSTPYAYTYPYAYAAYSYPLAYY</sequence>
<dbReference type="Proteomes" id="UP000324832">
    <property type="component" value="Unassembled WGS sequence"/>
</dbReference>
<organism evidence="2 3">
    <name type="scientific">Leptidea sinapis</name>
    <dbReference type="NCBI Taxonomy" id="189913"/>
    <lineage>
        <taxon>Eukaryota</taxon>
        <taxon>Metazoa</taxon>
        <taxon>Ecdysozoa</taxon>
        <taxon>Arthropoda</taxon>
        <taxon>Hexapoda</taxon>
        <taxon>Insecta</taxon>
        <taxon>Pterygota</taxon>
        <taxon>Neoptera</taxon>
        <taxon>Endopterygota</taxon>
        <taxon>Lepidoptera</taxon>
        <taxon>Glossata</taxon>
        <taxon>Ditrysia</taxon>
        <taxon>Papilionoidea</taxon>
        <taxon>Pieridae</taxon>
        <taxon>Dismorphiinae</taxon>
        <taxon>Leptidea</taxon>
    </lineage>
</organism>
<protein>
    <submittedName>
        <fullName evidence="2">Uncharacterized protein</fullName>
    </submittedName>
</protein>
<evidence type="ECO:0000313" key="3">
    <source>
        <dbReference type="Proteomes" id="UP000324832"/>
    </source>
</evidence>